<keyword evidence="1" id="KW-0677">Repeat</keyword>
<dbReference type="Pfam" id="PF13041">
    <property type="entry name" value="PPR_2"/>
    <property type="match status" value="3"/>
</dbReference>
<evidence type="ECO:0000313" key="3">
    <source>
        <dbReference type="EMBL" id="KAJ6821039.1"/>
    </source>
</evidence>
<dbReference type="InterPro" id="IPR011990">
    <property type="entry name" value="TPR-like_helical_dom_sf"/>
</dbReference>
<comment type="caution">
    <text evidence="3">The sequence shown here is derived from an EMBL/GenBank/DDBJ whole genome shotgun (WGS) entry which is preliminary data.</text>
</comment>
<name>A0AAX6FX69_IRIPA</name>
<feature type="repeat" description="PPR" evidence="2">
    <location>
        <begin position="422"/>
        <end position="457"/>
    </location>
</feature>
<dbReference type="GO" id="GO:0009451">
    <property type="term" value="P:RNA modification"/>
    <property type="evidence" value="ECO:0007669"/>
    <property type="project" value="InterPro"/>
</dbReference>
<keyword evidence="4" id="KW-1185">Reference proteome</keyword>
<dbReference type="PANTHER" id="PTHR24015">
    <property type="entry name" value="OS07G0578800 PROTEIN-RELATED"/>
    <property type="match status" value="1"/>
</dbReference>
<protein>
    <submittedName>
        <fullName evidence="3">Pentatricopeptide repeat-containing protein-like</fullName>
    </submittedName>
</protein>
<evidence type="ECO:0000256" key="1">
    <source>
        <dbReference type="ARBA" id="ARBA00022737"/>
    </source>
</evidence>
<feature type="repeat" description="PPR" evidence="2">
    <location>
        <begin position="82"/>
        <end position="116"/>
    </location>
</feature>
<feature type="repeat" description="PPR" evidence="2">
    <location>
        <begin position="387"/>
        <end position="421"/>
    </location>
</feature>
<dbReference type="InterPro" id="IPR002885">
    <property type="entry name" value="PPR_rpt"/>
</dbReference>
<accession>A0AAX6FX69</accession>
<evidence type="ECO:0000313" key="4">
    <source>
        <dbReference type="Proteomes" id="UP001140949"/>
    </source>
</evidence>
<dbReference type="InterPro" id="IPR046960">
    <property type="entry name" value="PPR_At4g14850-like_plant"/>
</dbReference>
<dbReference type="FunFam" id="1.25.40.10:FF:000090">
    <property type="entry name" value="Pentatricopeptide repeat-containing protein, chloroplastic"/>
    <property type="match status" value="1"/>
</dbReference>
<organism evidence="3 4">
    <name type="scientific">Iris pallida</name>
    <name type="common">Sweet iris</name>
    <dbReference type="NCBI Taxonomy" id="29817"/>
    <lineage>
        <taxon>Eukaryota</taxon>
        <taxon>Viridiplantae</taxon>
        <taxon>Streptophyta</taxon>
        <taxon>Embryophyta</taxon>
        <taxon>Tracheophyta</taxon>
        <taxon>Spermatophyta</taxon>
        <taxon>Magnoliopsida</taxon>
        <taxon>Liliopsida</taxon>
        <taxon>Asparagales</taxon>
        <taxon>Iridaceae</taxon>
        <taxon>Iridoideae</taxon>
        <taxon>Irideae</taxon>
        <taxon>Iris</taxon>
    </lineage>
</organism>
<dbReference type="AlphaFoldDB" id="A0AAX6FX69"/>
<evidence type="ECO:0000256" key="2">
    <source>
        <dbReference type="PROSITE-ProRule" id="PRU00708"/>
    </source>
</evidence>
<reference evidence="3" key="2">
    <citation type="submission" date="2023-04" db="EMBL/GenBank/DDBJ databases">
        <authorList>
            <person name="Bruccoleri R.E."/>
            <person name="Oakeley E.J."/>
            <person name="Faust A.-M."/>
            <person name="Dessus-Babus S."/>
            <person name="Altorfer M."/>
            <person name="Burckhardt D."/>
            <person name="Oertli M."/>
            <person name="Naumann U."/>
            <person name="Petersen F."/>
            <person name="Wong J."/>
        </authorList>
    </citation>
    <scope>NUCLEOTIDE SEQUENCE</scope>
    <source>
        <strain evidence="3">GSM-AAB239-AS_SAM_17_03QT</strain>
        <tissue evidence="3">Leaf</tissue>
    </source>
</reference>
<feature type="repeat" description="PPR" evidence="2">
    <location>
        <begin position="282"/>
        <end position="316"/>
    </location>
</feature>
<sequence length="616" mass="67968">MLRSPSRPDRFTLPLAIRAVSVSLSSFPDRTHLARSIHCIGFQLGFSGDAHFCNALVGTYAKSGRFGYARQVFDEMCCPARDVVSWTSMMSGYVRAGSSVGCFRLFREMKLAGVEPNSVTLAVVLSACGAGRDGCGGRQLHCLAIKGGFESDELVGNSILTVFSKAGDLAVVERFFSSFERRSAVSWNVLMSGYLSRGELGELVHCFDEMRAESIPTQETLTLVISASAKCGDLLQGRKVHGFALKTAQSDKVLEASLLDFYAKCGELASAVLLFEQVRAENCIVWNVMMWGFIQNGRFAEAVGLYTRMHESGHEPDIDTLRGLTLAYTQLGSLRLAKQVHGYLTRRSTLGDGCGRERLETSILNMYAKCGSIVSAQRCFEQMVGKDVIAWSSMVECYAIHGLGLEALETFYRMEEEGIKPNSITFLSLLSACSHSGLVTEGVEVFDTMSRKYGIKPELNHYTCMVDLLGRVGELHEALNVINNMNVKPDARIWGALLSSCRVHSDATLAKYAAQELFELEPDNVGYHVILRNIQVSISTRDAAANSASEVRSEGDCFKKEPGWSCIEGKGRIHMFVSGDRSHPQIVKLYRVLACLCTIIQEEMIEEAQMDTRLFF</sequence>
<dbReference type="Pfam" id="PF01535">
    <property type="entry name" value="PPR"/>
    <property type="match status" value="3"/>
</dbReference>
<reference evidence="3" key="1">
    <citation type="journal article" date="2023" name="GigaByte">
        <title>Genome assembly of the bearded iris, Iris pallida Lam.</title>
        <authorList>
            <person name="Bruccoleri R.E."/>
            <person name="Oakeley E.J."/>
            <person name="Faust A.M.E."/>
            <person name="Altorfer M."/>
            <person name="Dessus-Babus S."/>
            <person name="Burckhardt D."/>
            <person name="Oertli M."/>
            <person name="Naumann U."/>
            <person name="Petersen F."/>
            <person name="Wong J."/>
        </authorList>
    </citation>
    <scope>NUCLEOTIDE SEQUENCE</scope>
    <source>
        <strain evidence="3">GSM-AAB239-AS_SAM_17_03QT</strain>
    </source>
</reference>
<feature type="repeat" description="PPR" evidence="2">
    <location>
        <begin position="183"/>
        <end position="217"/>
    </location>
</feature>
<gene>
    <name evidence="3" type="ORF">M6B38_394925</name>
</gene>
<dbReference type="Gene3D" id="1.25.40.10">
    <property type="entry name" value="Tetratricopeptide repeat domain"/>
    <property type="match status" value="4"/>
</dbReference>
<dbReference type="EMBL" id="JANAVB010025196">
    <property type="protein sequence ID" value="KAJ6821039.1"/>
    <property type="molecule type" value="Genomic_DNA"/>
</dbReference>
<dbReference type="FunFam" id="1.25.40.10:FF:000381">
    <property type="entry name" value="Pentatricopeptide repeat-containing protein"/>
    <property type="match status" value="1"/>
</dbReference>
<dbReference type="Proteomes" id="UP001140949">
    <property type="component" value="Unassembled WGS sequence"/>
</dbReference>
<proteinExistence type="predicted"/>
<dbReference type="PROSITE" id="PS51375">
    <property type="entry name" value="PPR"/>
    <property type="match status" value="5"/>
</dbReference>
<dbReference type="PANTHER" id="PTHR24015:SF1854">
    <property type="entry name" value="OS07G0578800 PROTEIN"/>
    <property type="match status" value="1"/>
</dbReference>
<dbReference type="NCBIfam" id="TIGR00756">
    <property type="entry name" value="PPR"/>
    <property type="match status" value="6"/>
</dbReference>
<dbReference type="GO" id="GO:0003723">
    <property type="term" value="F:RNA binding"/>
    <property type="evidence" value="ECO:0007669"/>
    <property type="project" value="InterPro"/>
</dbReference>